<evidence type="ECO:0000313" key="1">
    <source>
        <dbReference type="EMBL" id="DAD84712.1"/>
    </source>
</evidence>
<protein>
    <submittedName>
        <fullName evidence="1">Uncharacterized protein</fullName>
    </submittedName>
</protein>
<proteinExistence type="predicted"/>
<accession>A0A8S5MRE9</accession>
<sequence>MYENGKTELKKVIPFEENGHWYMRLDYEYEDKSGKRLHILPKVSFPNALENVPIISNRLSTPIWGIAVSEYLQCFKGCVKIENTGEEFLSEFVDILVEPQIHKMTKEEIEEKLGYQIEIVSK</sequence>
<organism evidence="1">
    <name type="scientific">Siphoviridae sp. ctqED62</name>
    <dbReference type="NCBI Taxonomy" id="2826468"/>
    <lineage>
        <taxon>Viruses</taxon>
        <taxon>Duplodnaviria</taxon>
        <taxon>Heunggongvirae</taxon>
        <taxon>Uroviricota</taxon>
        <taxon>Caudoviricetes</taxon>
    </lineage>
</organism>
<name>A0A8S5MRE9_9CAUD</name>
<reference evidence="1" key="1">
    <citation type="journal article" date="2021" name="Proc. Natl. Acad. Sci. U.S.A.">
        <title>A Catalog of Tens of Thousands of Viruses from Human Metagenomes Reveals Hidden Associations with Chronic Diseases.</title>
        <authorList>
            <person name="Tisza M.J."/>
            <person name="Buck C.B."/>
        </authorList>
    </citation>
    <scope>NUCLEOTIDE SEQUENCE</scope>
    <source>
        <strain evidence="1">CtqED62</strain>
    </source>
</reference>
<dbReference type="EMBL" id="BK014965">
    <property type="protein sequence ID" value="DAD84712.1"/>
    <property type="molecule type" value="Genomic_DNA"/>
</dbReference>